<protein>
    <submittedName>
        <fullName evidence="1">Uncharacterized protein</fullName>
    </submittedName>
</protein>
<organism evidence="1 2">
    <name type="scientific">Acetobacter orientalis</name>
    <dbReference type="NCBI Taxonomy" id="146474"/>
    <lineage>
        <taxon>Bacteria</taxon>
        <taxon>Pseudomonadati</taxon>
        <taxon>Pseudomonadota</taxon>
        <taxon>Alphaproteobacteria</taxon>
        <taxon>Acetobacterales</taxon>
        <taxon>Acetobacteraceae</taxon>
        <taxon>Acetobacter</taxon>
    </lineage>
</organism>
<dbReference type="EMBL" id="AP018516">
    <property type="protein sequence ID" value="BBC81762.1"/>
    <property type="molecule type" value="Genomic_DNA"/>
</dbReference>
<proteinExistence type="predicted"/>
<geneLocation type="plasmid" evidence="2">
    <name>paof1 fan1 dna</name>
</geneLocation>
<gene>
    <name evidence="1" type="ORF">AcetOrient_orf00102p</name>
</gene>
<evidence type="ECO:0000313" key="1">
    <source>
        <dbReference type="EMBL" id="BBC81762.1"/>
    </source>
</evidence>
<sequence length="42" mass="4439">MNVRYLDNPVLNSSFAYRPKMAAGVCSGHVGYSESGLGGCMV</sequence>
<dbReference type="AlphaFoldDB" id="A0A2Z5ZLV2"/>
<name>A0A2Z5ZLV2_9PROT</name>
<keyword evidence="1" id="KW-0614">Plasmid</keyword>
<evidence type="ECO:0000313" key="2">
    <source>
        <dbReference type="Proteomes" id="UP000270034"/>
    </source>
</evidence>
<dbReference type="Proteomes" id="UP000270034">
    <property type="component" value="Plasmid pAOF1"/>
</dbReference>
<dbReference type="KEGG" id="aot:AcetOri_orf00102p"/>
<reference evidence="1 2" key="1">
    <citation type="submission" date="2018-02" db="EMBL/GenBank/DDBJ databases">
        <title>Acetobacter orientalis genome.</title>
        <authorList>
            <person name="Nakashima N."/>
            <person name="Tamura T."/>
        </authorList>
    </citation>
    <scope>NUCLEOTIDE SEQUENCE [LARGE SCALE GENOMIC DNA]</scope>
    <source>
        <strain evidence="1 2">FAN1</strain>
        <plasmid evidence="2">paof1 fan1 dna</plasmid>
    </source>
</reference>
<accession>A0A2Z5ZLV2</accession>